<proteinExistence type="inferred from homology"/>
<evidence type="ECO:0000256" key="4">
    <source>
        <dbReference type="ARBA" id="ARBA00022448"/>
    </source>
</evidence>
<dbReference type="SUPFAM" id="SSF81338">
    <property type="entry name" value="Aquaporin-like"/>
    <property type="match status" value="1"/>
</dbReference>
<evidence type="ECO:0000256" key="3">
    <source>
        <dbReference type="ARBA" id="ARBA00006175"/>
    </source>
</evidence>
<name>A0ABX6EU31_KLUMA</name>
<dbReference type="NCBIfam" id="TIGR00861">
    <property type="entry name" value="MIP"/>
    <property type="match status" value="1"/>
</dbReference>
<evidence type="ECO:0000256" key="8">
    <source>
        <dbReference type="ARBA" id="ARBA00023136"/>
    </source>
</evidence>
<feature type="transmembrane region" description="Helical" evidence="11">
    <location>
        <begin position="141"/>
        <end position="162"/>
    </location>
</feature>
<dbReference type="PANTHER" id="PTHR19139:SF199">
    <property type="entry name" value="MIP17260P"/>
    <property type="match status" value="1"/>
</dbReference>
<gene>
    <name evidence="12" type="primary">AQY1</name>
    <name evidence="12" type="ORF">FIM1_2041</name>
</gene>
<keyword evidence="13" id="KW-1185">Reference proteome</keyword>
<evidence type="ECO:0000256" key="2">
    <source>
        <dbReference type="ARBA" id="ARBA00004651"/>
    </source>
</evidence>
<evidence type="ECO:0000256" key="9">
    <source>
        <dbReference type="RuleBase" id="RU000477"/>
    </source>
</evidence>
<feature type="transmembrane region" description="Helical" evidence="11">
    <location>
        <begin position="213"/>
        <end position="231"/>
    </location>
</feature>
<sequence length="309" mass="33943">MSSEEIQQPVVNRDLEEQRPVADDVSRQPETEYIPPYEPKYNQLGFKNETYRNHLVAAIGEFCGTFIFLWSAFVIAQIANSDLDVKRTGGSHPGQLIMIAFGFGFSVMFAVFIFFRVSGGNLNPAVTLTLMLTNVIPWPRALVMWLAQMVAGMAAAGAASAMTPGPILFANGLGGGCSKSRGLFLEAFGTAILCSTVMFMAVEKHRATPMAPFAIGIALFVGHLICVYYTGAGLNPARSFGPCIAKRSFPVYHWIYWVGPIIGAFMSALLWKLLKVLRYETCNPGQDDIAEAKAREYVEAHSHTHYVEN</sequence>
<comment type="similarity">
    <text evidence="3 9">Belongs to the MIP/aquaporin (TC 1.A.8) family.</text>
</comment>
<evidence type="ECO:0000256" key="11">
    <source>
        <dbReference type="SAM" id="Phobius"/>
    </source>
</evidence>
<dbReference type="Proteomes" id="UP000422736">
    <property type="component" value="Chromosome 3"/>
</dbReference>
<evidence type="ECO:0000256" key="5">
    <source>
        <dbReference type="ARBA" id="ARBA00022475"/>
    </source>
</evidence>
<feature type="transmembrane region" description="Helical" evidence="11">
    <location>
        <begin position="182"/>
        <end position="201"/>
    </location>
</feature>
<reference evidence="12 13" key="2">
    <citation type="submission" date="2019-11" db="EMBL/GenBank/DDBJ databases">
        <authorList>
            <person name="Lu H."/>
        </authorList>
    </citation>
    <scope>NUCLEOTIDE SEQUENCE [LARGE SCALE GENOMIC DNA]</scope>
    <source>
        <strain evidence="12 13">FIM1</strain>
    </source>
</reference>
<keyword evidence="6 9" id="KW-0812">Transmembrane</keyword>
<keyword evidence="4 9" id="KW-0813">Transport</keyword>
<evidence type="ECO:0000256" key="1">
    <source>
        <dbReference type="ARBA" id="ARBA00004477"/>
    </source>
</evidence>
<keyword evidence="8 11" id="KW-0472">Membrane</keyword>
<dbReference type="InterPro" id="IPR023271">
    <property type="entry name" value="Aquaporin-like"/>
</dbReference>
<dbReference type="EMBL" id="CP015056">
    <property type="protein sequence ID" value="QGN15351.1"/>
    <property type="molecule type" value="Genomic_DNA"/>
</dbReference>
<evidence type="ECO:0000256" key="7">
    <source>
        <dbReference type="ARBA" id="ARBA00022989"/>
    </source>
</evidence>
<evidence type="ECO:0000313" key="12">
    <source>
        <dbReference type="EMBL" id="QGN15351.1"/>
    </source>
</evidence>
<accession>A0ABX6EU31</accession>
<dbReference type="InterPro" id="IPR034294">
    <property type="entry name" value="Aquaporin_transptr"/>
</dbReference>
<dbReference type="InterPro" id="IPR000425">
    <property type="entry name" value="MIP"/>
</dbReference>
<keyword evidence="7 11" id="KW-1133">Transmembrane helix</keyword>
<organism evidence="12 13">
    <name type="scientific">Kluyveromyces marxianus</name>
    <name type="common">Yeast</name>
    <name type="synonym">Candida kefyr</name>
    <dbReference type="NCBI Taxonomy" id="4911"/>
    <lineage>
        <taxon>Eukaryota</taxon>
        <taxon>Fungi</taxon>
        <taxon>Dikarya</taxon>
        <taxon>Ascomycota</taxon>
        <taxon>Saccharomycotina</taxon>
        <taxon>Saccharomycetes</taxon>
        <taxon>Saccharomycetales</taxon>
        <taxon>Saccharomycetaceae</taxon>
        <taxon>Kluyveromyces</taxon>
    </lineage>
</organism>
<dbReference type="PRINTS" id="PR00783">
    <property type="entry name" value="MINTRINSICP"/>
</dbReference>
<evidence type="ECO:0000313" key="13">
    <source>
        <dbReference type="Proteomes" id="UP000422736"/>
    </source>
</evidence>
<feature type="compositionally biased region" description="Basic and acidic residues" evidence="10">
    <location>
        <begin position="13"/>
        <end position="29"/>
    </location>
</feature>
<evidence type="ECO:0000256" key="10">
    <source>
        <dbReference type="SAM" id="MobiDB-lite"/>
    </source>
</evidence>
<feature type="compositionally biased region" description="Polar residues" evidence="10">
    <location>
        <begin position="1"/>
        <end position="10"/>
    </location>
</feature>
<feature type="transmembrane region" description="Helical" evidence="11">
    <location>
        <begin position="55"/>
        <end position="76"/>
    </location>
</feature>
<feature type="transmembrane region" description="Helical" evidence="11">
    <location>
        <begin position="96"/>
        <end position="115"/>
    </location>
</feature>
<dbReference type="InterPro" id="IPR022357">
    <property type="entry name" value="MIP_CS"/>
</dbReference>
<dbReference type="PANTHER" id="PTHR19139">
    <property type="entry name" value="AQUAPORIN TRANSPORTER"/>
    <property type="match status" value="1"/>
</dbReference>
<protein>
    <submittedName>
        <fullName evidence="12">Aquaporin-2</fullName>
    </submittedName>
</protein>
<reference evidence="12 13" key="1">
    <citation type="submission" date="2016-03" db="EMBL/GenBank/DDBJ databases">
        <title>How can Kluyveromyces marxianus grow so fast - potential evolutionary course in Saccharomyces Complex revealed by comparative genomics.</title>
        <authorList>
            <person name="Mo W."/>
            <person name="Lu W."/>
            <person name="Yang X."/>
            <person name="Qi J."/>
            <person name="Lv H."/>
        </authorList>
    </citation>
    <scope>NUCLEOTIDE SEQUENCE [LARGE SCALE GENOMIC DNA]</scope>
    <source>
        <strain evidence="12 13">FIM1</strain>
    </source>
</reference>
<keyword evidence="5" id="KW-1003">Cell membrane</keyword>
<comment type="subcellular location">
    <subcellularLocation>
        <location evidence="2">Cell membrane</location>
        <topology evidence="2">Multi-pass membrane protein</topology>
    </subcellularLocation>
    <subcellularLocation>
        <location evidence="1">Endoplasmic reticulum membrane</location>
        <topology evidence="1">Multi-pass membrane protein</topology>
    </subcellularLocation>
</comment>
<dbReference type="Gene3D" id="1.20.1080.10">
    <property type="entry name" value="Glycerol uptake facilitator protein"/>
    <property type="match status" value="1"/>
</dbReference>
<dbReference type="Pfam" id="PF00230">
    <property type="entry name" value="MIP"/>
    <property type="match status" value="1"/>
</dbReference>
<feature type="transmembrane region" description="Helical" evidence="11">
    <location>
        <begin position="251"/>
        <end position="271"/>
    </location>
</feature>
<dbReference type="PROSITE" id="PS00221">
    <property type="entry name" value="MIP"/>
    <property type="match status" value="1"/>
</dbReference>
<evidence type="ECO:0000256" key="6">
    <source>
        <dbReference type="ARBA" id="ARBA00022692"/>
    </source>
</evidence>
<feature type="region of interest" description="Disordered" evidence="10">
    <location>
        <begin position="1"/>
        <end position="29"/>
    </location>
</feature>